<name>A0A2R6NFQ2_9APHY</name>
<keyword evidence="2" id="KW-0472">Membrane</keyword>
<dbReference type="SMART" id="SM01042">
    <property type="entry name" value="Brr6_like_C_C"/>
    <property type="match status" value="1"/>
</dbReference>
<dbReference type="EMBL" id="MLYV02001294">
    <property type="protein sequence ID" value="PSR71109.1"/>
    <property type="molecule type" value="Genomic_DNA"/>
</dbReference>
<feature type="region of interest" description="Disordered" evidence="1">
    <location>
        <begin position="132"/>
        <end position="175"/>
    </location>
</feature>
<evidence type="ECO:0000313" key="5">
    <source>
        <dbReference type="Proteomes" id="UP000186601"/>
    </source>
</evidence>
<keyword evidence="2" id="KW-0812">Transmembrane</keyword>
<evidence type="ECO:0000313" key="4">
    <source>
        <dbReference type="EMBL" id="PSR71109.1"/>
    </source>
</evidence>
<dbReference type="AlphaFoldDB" id="A0A2R6NFQ2"/>
<gene>
    <name evidence="4" type="ORF">PHLCEN_2v12955</name>
</gene>
<dbReference type="Proteomes" id="UP000186601">
    <property type="component" value="Unassembled WGS sequence"/>
</dbReference>
<dbReference type="PANTHER" id="PTHR28136:SF1">
    <property type="entry name" value="NUCLEUS EXPORT PROTEIN BRL1"/>
    <property type="match status" value="1"/>
</dbReference>
<dbReference type="OrthoDB" id="5961at2759"/>
<organism evidence="4 5">
    <name type="scientific">Hermanssonia centrifuga</name>
    <dbReference type="NCBI Taxonomy" id="98765"/>
    <lineage>
        <taxon>Eukaryota</taxon>
        <taxon>Fungi</taxon>
        <taxon>Dikarya</taxon>
        <taxon>Basidiomycota</taxon>
        <taxon>Agaricomycotina</taxon>
        <taxon>Agaricomycetes</taxon>
        <taxon>Polyporales</taxon>
        <taxon>Meruliaceae</taxon>
        <taxon>Hermanssonia</taxon>
    </lineage>
</organism>
<dbReference type="PANTHER" id="PTHR28136">
    <property type="entry name" value="NUCLEUS EXPORT PROTEIN BRR6"/>
    <property type="match status" value="1"/>
</dbReference>
<sequence length="347" mass="38665">MKPVWAAEGEDPSTPRKRTLGEANPPASPFPGPPHTPTFGRIQNVPFMLNIPPPQVPQPHHWVPPPDGLPGRAFPPSELRDIDMSEPSPPRPNTQLQTHQAEISEEANDRAIAAGGMRRVFRSRQKLRERSKLAVGRATVEDEEDSDAELESDEEGRLTPITQNTSNHYTLNLPGPVAPRSDTPYVLLGYLQFFFNLSLILLFLYLLVQFILTVQRDVEHRISEYSMDIVQEIAQCALQFKSNLCATNHIPAMARQCGAWETCMNRDPTKVGRAKVGAELIAEVVNGFVEPISWKTLHQPPIPTFPLSHVINAPPGWPAKSWTGTPEIEELPSRRRKLSSGAAKEIK</sequence>
<keyword evidence="5" id="KW-1185">Reference proteome</keyword>
<evidence type="ECO:0000256" key="1">
    <source>
        <dbReference type="SAM" id="MobiDB-lite"/>
    </source>
</evidence>
<keyword evidence="2" id="KW-1133">Transmembrane helix</keyword>
<dbReference type="GO" id="GO:0031965">
    <property type="term" value="C:nuclear membrane"/>
    <property type="evidence" value="ECO:0007669"/>
    <property type="project" value="InterPro"/>
</dbReference>
<dbReference type="Pfam" id="PF10104">
    <property type="entry name" value="Brr6_like_C_C"/>
    <property type="match status" value="1"/>
</dbReference>
<reference evidence="4 5" key="1">
    <citation type="submission" date="2018-02" db="EMBL/GenBank/DDBJ databases">
        <title>Genome sequence of the basidiomycete white-rot fungus Phlebia centrifuga.</title>
        <authorList>
            <person name="Granchi Z."/>
            <person name="Peng M."/>
            <person name="de Vries R.P."/>
            <person name="Hilden K."/>
            <person name="Makela M.R."/>
            <person name="Grigoriev I."/>
            <person name="Riley R."/>
        </authorList>
    </citation>
    <scope>NUCLEOTIDE SEQUENCE [LARGE SCALE GENOMIC DNA]</scope>
    <source>
        <strain evidence="4 5">FBCC195</strain>
    </source>
</reference>
<evidence type="ECO:0000256" key="2">
    <source>
        <dbReference type="SAM" id="Phobius"/>
    </source>
</evidence>
<accession>A0A2R6NFQ2</accession>
<comment type="caution">
    <text evidence="4">The sequence shown here is derived from an EMBL/GenBank/DDBJ whole genome shotgun (WGS) entry which is preliminary data.</text>
</comment>
<dbReference type="GO" id="GO:0055088">
    <property type="term" value="P:lipid homeostasis"/>
    <property type="evidence" value="ECO:0007669"/>
    <property type="project" value="InterPro"/>
</dbReference>
<feature type="domain" description="Brl1/Brr6" evidence="3">
    <location>
        <begin position="187"/>
        <end position="312"/>
    </location>
</feature>
<evidence type="ECO:0000259" key="3">
    <source>
        <dbReference type="SMART" id="SM01042"/>
    </source>
</evidence>
<feature type="compositionally biased region" description="Polar residues" evidence="1">
    <location>
        <begin position="160"/>
        <end position="170"/>
    </location>
</feature>
<dbReference type="InterPro" id="IPR018767">
    <property type="entry name" value="Brl1/Brr6_dom"/>
</dbReference>
<feature type="compositionally biased region" description="Pro residues" evidence="1">
    <location>
        <begin position="26"/>
        <end position="36"/>
    </location>
</feature>
<dbReference type="InterPro" id="IPR040202">
    <property type="entry name" value="Brl1/Brr6"/>
</dbReference>
<feature type="transmembrane region" description="Helical" evidence="2">
    <location>
        <begin position="190"/>
        <end position="212"/>
    </location>
</feature>
<feature type="region of interest" description="Disordered" evidence="1">
    <location>
        <begin position="1"/>
        <end position="96"/>
    </location>
</feature>
<protein>
    <recommendedName>
        <fullName evidence="3">Brl1/Brr6 domain-containing protein</fullName>
    </recommendedName>
</protein>
<feature type="region of interest" description="Disordered" evidence="1">
    <location>
        <begin position="322"/>
        <end position="347"/>
    </location>
</feature>
<dbReference type="GO" id="GO:0006998">
    <property type="term" value="P:nuclear envelope organization"/>
    <property type="evidence" value="ECO:0007669"/>
    <property type="project" value="InterPro"/>
</dbReference>
<feature type="compositionally biased region" description="Pro residues" evidence="1">
    <location>
        <begin position="51"/>
        <end position="68"/>
    </location>
</feature>
<proteinExistence type="predicted"/>
<feature type="compositionally biased region" description="Acidic residues" evidence="1">
    <location>
        <begin position="141"/>
        <end position="154"/>
    </location>
</feature>